<dbReference type="OrthoDB" id="5346719at2"/>
<name>B9L7K7_NAUPA</name>
<dbReference type="HOGENOM" id="CLU_1523583_0_0_7"/>
<dbReference type="Proteomes" id="UP000000448">
    <property type="component" value="Chromosome"/>
</dbReference>
<proteinExistence type="predicted"/>
<dbReference type="Pfam" id="PF05708">
    <property type="entry name" value="Peptidase_C92"/>
    <property type="match status" value="1"/>
</dbReference>
<dbReference type="AlphaFoldDB" id="B9L7K7"/>
<evidence type="ECO:0008006" key="3">
    <source>
        <dbReference type="Google" id="ProtNLM"/>
    </source>
</evidence>
<sequence>MESKYKKIILPFLFFLLHANPTLKTGDIILRKEKNLLSDMFSQIDPCGYSHAGIIVIKDKIPYVLNIEYETTGKNLKLIKMKNFLSSTSKYIILSPNFKLDNKKLQNIINSIQKENIKFDIELSLNNKKLYCTELVDYIYYKLIHKHIYAYLYDFRNKKIITVKSLLKSKYFFKIK</sequence>
<dbReference type="SUPFAM" id="SSF54001">
    <property type="entry name" value="Cysteine proteinases"/>
    <property type="match status" value="1"/>
</dbReference>
<keyword evidence="2" id="KW-1185">Reference proteome</keyword>
<protein>
    <recommendedName>
        <fullName evidence="3">Peptidoglycan peptidase</fullName>
    </recommendedName>
</protein>
<dbReference type="EMBL" id="CP001279">
    <property type="protein sequence ID" value="ACM93150.1"/>
    <property type="molecule type" value="Genomic_DNA"/>
</dbReference>
<dbReference type="InterPro" id="IPR038765">
    <property type="entry name" value="Papain-like_cys_pep_sf"/>
</dbReference>
<evidence type="ECO:0000313" key="1">
    <source>
        <dbReference type="EMBL" id="ACM93150.1"/>
    </source>
</evidence>
<evidence type="ECO:0000313" key="2">
    <source>
        <dbReference type="Proteomes" id="UP000000448"/>
    </source>
</evidence>
<dbReference type="KEGG" id="nam:NAMH_0190"/>
<dbReference type="STRING" id="598659.NAMH_0190"/>
<accession>B9L7K7</accession>
<dbReference type="InterPro" id="IPR024453">
    <property type="entry name" value="Peptidase_C92"/>
</dbReference>
<organism evidence="1 2">
    <name type="scientific">Nautilia profundicola (strain ATCC BAA-1463 / DSM 18972 / AmH)</name>
    <dbReference type="NCBI Taxonomy" id="598659"/>
    <lineage>
        <taxon>Bacteria</taxon>
        <taxon>Pseudomonadati</taxon>
        <taxon>Campylobacterota</taxon>
        <taxon>Epsilonproteobacteria</taxon>
        <taxon>Nautiliales</taxon>
        <taxon>Nautiliaceae</taxon>
        <taxon>Nautilia</taxon>
    </lineage>
</organism>
<dbReference type="Gene3D" id="3.90.1720.10">
    <property type="entry name" value="endopeptidase domain like (from Nostoc punctiforme)"/>
    <property type="match status" value="1"/>
</dbReference>
<dbReference type="RefSeq" id="WP_015902202.1">
    <property type="nucleotide sequence ID" value="NC_012115.1"/>
</dbReference>
<reference evidence="1 2" key="1">
    <citation type="journal article" date="2009" name="PLoS Genet.">
        <title>Adaptations to submarine hydrothermal environments exemplified by the genome of Nautilia profundicola.</title>
        <authorList>
            <person name="Campbell B.J."/>
            <person name="Smith J.L."/>
            <person name="Hanson T.E."/>
            <person name="Klotz M.G."/>
            <person name="Stein L.Y."/>
            <person name="Lee C.K."/>
            <person name="Wu D."/>
            <person name="Robinson J.M."/>
            <person name="Khouri H.M."/>
            <person name="Eisen J.A."/>
            <person name="Cary S.C."/>
        </authorList>
    </citation>
    <scope>NUCLEOTIDE SEQUENCE [LARGE SCALE GENOMIC DNA]</scope>
    <source>
        <strain evidence="2">ATCC BAA-1463 / DSM 18972 / AmH</strain>
    </source>
</reference>
<gene>
    <name evidence="1" type="ordered locus">NAMH_0190</name>
</gene>